<accession>I3R2Y4</accession>
<dbReference type="Proteomes" id="UP000299011">
    <property type="component" value="Chromosome"/>
</dbReference>
<evidence type="ECO:0000259" key="2">
    <source>
        <dbReference type="Pfam" id="PF13458"/>
    </source>
</evidence>
<evidence type="ECO:0000313" key="6">
    <source>
        <dbReference type="EMBL" id="QCQ75094.1"/>
    </source>
</evidence>
<dbReference type="SUPFAM" id="SSF53822">
    <property type="entry name" value="Periplasmic binding protein-like I"/>
    <property type="match status" value="1"/>
</dbReference>
<dbReference type="AlphaFoldDB" id="I3R2Y4"/>
<dbReference type="InterPro" id="IPR028081">
    <property type="entry name" value="Leu-bd"/>
</dbReference>
<dbReference type="EMBL" id="AOLO01000007">
    <property type="protein sequence ID" value="EMA02131.1"/>
    <property type="molecule type" value="Genomic_DNA"/>
</dbReference>
<reference evidence="3 7" key="2">
    <citation type="journal article" date="2012" name="J. Bacteriol.">
        <title>Complete genome sequence of the metabolically versatile halophilic archaeon Haloferax mediterranei, a poly(3-hydroxybutyrate-co-3-hydroxyvalerate) producer.</title>
        <authorList>
            <person name="Han J."/>
            <person name="Zhang F."/>
            <person name="Hou J."/>
            <person name="Liu X."/>
            <person name="Li M."/>
            <person name="Liu H."/>
            <person name="Cai L."/>
            <person name="Zhang B."/>
            <person name="Chen Y."/>
            <person name="Zhou J."/>
            <person name="Hu S."/>
            <person name="Xiang H."/>
        </authorList>
    </citation>
    <scope>NUCLEOTIDE SEQUENCE [LARGE SCALE GENOMIC DNA]</scope>
    <source>
        <strain evidence="7">ATCC 33500 / DSM 1411 / JCM 8866 / NBRC 14739 / NCIMB 2177 / R-4</strain>
        <strain evidence="3">CGMCC 1.2087</strain>
    </source>
</reference>
<dbReference type="HOGENOM" id="CLU_2613491_0_0_2"/>
<dbReference type="EMBL" id="CP001868">
    <property type="protein sequence ID" value="AFK18594.1"/>
    <property type="molecule type" value="Genomic_DNA"/>
</dbReference>
<dbReference type="Proteomes" id="UP000027075">
    <property type="component" value="Chromosome"/>
</dbReference>
<dbReference type="PaxDb" id="523841-HFX_0873"/>
<sequence>MEEAYGEDLKFYQLYTDYSWGRTQQASMKQFMTDVARWEQVKPVATPHGTTNYSTYLSEAQNSGVDVLILNLSRFPSP</sequence>
<dbReference type="EMBL" id="CP007551">
    <property type="protein sequence ID" value="AHZ22032.1"/>
    <property type="molecule type" value="Genomic_DNA"/>
</dbReference>
<keyword evidence="1" id="KW-0732">Signal</keyword>
<reference evidence="5 8" key="3">
    <citation type="journal article" date="2014" name="PLoS Genet.">
        <title>Phylogenetically driven sequencing of extremely halophilic archaea reveals strategies for static and dynamic osmo-response.</title>
        <authorList>
            <person name="Becker E.A."/>
            <person name="Seitzer P.M."/>
            <person name="Tritt A."/>
            <person name="Larsen D."/>
            <person name="Krusor M."/>
            <person name="Yao A.I."/>
            <person name="Wu D."/>
            <person name="Madern D."/>
            <person name="Eisen J.A."/>
            <person name="Darling A.E."/>
            <person name="Facciotti M.T."/>
        </authorList>
    </citation>
    <scope>NUCLEOTIDE SEQUENCE [LARGE SCALE GENOMIC DNA]</scope>
    <source>
        <strain evidence="5">ATCC 33500</strain>
        <strain evidence="8">ATCC 33500 / DSM 1411 / JCM 8866 / NBRC 14739 / NCIMB 2177 / R-4</strain>
    </source>
</reference>
<reference evidence="3" key="5">
    <citation type="submission" date="2014-05" db="EMBL/GenBank/DDBJ databases">
        <authorList>
            <person name="Wang L."/>
            <person name="Yang H."/>
            <person name="Xiang H."/>
        </authorList>
    </citation>
    <scope>NUCLEOTIDE SEQUENCE</scope>
    <source>
        <strain evidence="3">CGMCC 1.2087</strain>
    </source>
</reference>
<evidence type="ECO:0000313" key="8">
    <source>
        <dbReference type="Proteomes" id="UP000011603"/>
    </source>
</evidence>
<dbReference type="Proteomes" id="UP000011603">
    <property type="component" value="Unassembled WGS sequence"/>
</dbReference>
<protein>
    <submittedName>
        <fullName evidence="5">ABC-type branched-chain amino acid transport system, substrate-binding protein</fullName>
    </submittedName>
    <submittedName>
        <fullName evidence="3">ABC-type branched-chain amino acid transport systems, substrate-binding protein</fullName>
    </submittedName>
    <submittedName>
        <fullName evidence="4">Branched-chain amino acid ABC transporter substrate-binding protein</fullName>
    </submittedName>
</protein>
<proteinExistence type="predicted"/>
<evidence type="ECO:0000313" key="3">
    <source>
        <dbReference type="EMBL" id="AFK18594.1"/>
    </source>
</evidence>
<dbReference type="STRING" id="523841.HFX_0873"/>
<feature type="domain" description="Leucine-binding protein" evidence="2">
    <location>
        <begin position="10"/>
        <end position="72"/>
    </location>
</feature>
<dbReference type="OrthoDB" id="264684at2157"/>
<dbReference type="Gene3D" id="3.40.50.2300">
    <property type="match status" value="1"/>
</dbReference>
<evidence type="ECO:0000313" key="10">
    <source>
        <dbReference type="Proteomes" id="UP000299011"/>
    </source>
</evidence>
<evidence type="ECO:0000313" key="5">
    <source>
        <dbReference type="EMBL" id="EMA02131.1"/>
    </source>
</evidence>
<reference evidence="6 10" key="6">
    <citation type="submission" date="2019-04" db="EMBL/GenBank/DDBJ databases">
        <title>Methylomes of two halophilic Archaea, Haloarcula marismortui and Haloferax mediterranei.</title>
        <authorList>
            <person name="DasSarma S."/>
            <person name="DasSarma P."/>
            <person name="DasSarma S."/>
            <person name="Fomenkov A."/>
            <person name="Vincze T."/>
            <person name="Anton B.P."/>
            <person name="Roberts R.J."/>
        </authorList>
    </citation>
    <scope>NUCLEOTIDE SEQUENCE [LARGE SCALE GENOMIC DNA]</scope>
    <source>
        <strain evidence="6">ATCC 33500</strain>
        <strain evidence="10">ATCC 33500 / DSM 1411 / JCM 8866 / NBRC 14739 / NCIMB 2177 / R-4</strain>
    </source>
</reference>
<gene>
    <name evidence="3" type="primary">livJ</name>
    <name evidence="3" type="ordered locus">HFX_0873</name>
    <name evidence="4" type="ORF">BM92_04865</name>
    <name evidence="5" type="ORF">C439_06110</name>
    <name evidence="6" type="ORF">E6P09_07390</name>
</gene>
<evidence type="ECO:0000313" key="7">
    <source>
        <dbReference type="Proteomes" id="UP000006469"/>
    </source>
</evidence>
<keyword evidence="8" id="KW-1185">Reference proteome</keyword>
<evidence type="ECO:0000313" key="4">
    <source>
        <dbReference type="EMBL" id="AHZ22032.1"/>
    </source>
</evidence>
<dbReference type="EMBL" id="CP039139">
    <property type="protein sequence ID" value="QCQ75094.1"/>
    <property type="molecule type" value="Genomic_DNA"/>
</dbReference>
<evidence type="ECO:0000256" key="1">
    <source>
        <dbReference type="ARBA" id="ARBA00022729"/>
    </source>
</evidence>
<dbReference type="InterPro" id="IPR028082">
    <property type="entry name" value="Peripla_BP_I"/>
</dbReference>
<name>I3R2Y4_HALMT</name>
<evidence type="ECO:0000313" key="9">
    <source>
        <dbReference type="Proteomes" id="UP000027075"/>
    </source>
</evidence>
<reference evidence="3" key="1">
    <citation type="journal article" date="2012" name="Appl. Environ. Microbiol.">
        <title>Identification of the haloarchaeal phasin (PhaP) that functions in polyhydroxyalkanoate accumulation and granule formation in Haloferax mediterranei.</title>
        <authorList>
            <person name="Cai S."/>
            <person name="Cai L."/>
            <person name="Liu H."/>
            <person name="Liu X."/>
            <person name="Han J."/>
            <person name="Zhou J."/>
            <person name="Xiang H."/>
        </authorList>
    </citation>
    <scope>NUCLEOTIDE SEQUENCE</scope>
    <source>
        <strain evidence="3">CGMCC 1.2087</strain>
    </source>
</reference>
<reference evidence="4 9" key="4">
    <citation type="submission" date="2014-04" db="EMBL/GenBank/DDBJ databases">
        <title>Transcriptional profiles of Haloferax mediterranei on the basis of nitrogen availability.</title>
        <authorList>
            <person name="Bautista V."/>
        </authorList>
    </citation>
    <scope>NUCLEOTIDE SEQUENCE [LARGE SCALE GENOMIC DNA]</scope>
    <source>
        <strain evidence="4">ATCC 33500</strain>
        <strain evidence="9">ATCC 33500 / DSM 1411 / JCM 8866 / NBRC 14739 / NCIMB 2177 / R-4</strain>
    </source>
</reference>
<dbReference type="eggNOG" id="arCOG01023">
    <property type="taxonomic scope" value="Archaea"/>
</dbReference>
<dbReference type="PATRIC" id="fig|523841.21.peg.1232"/>
<organism evidence="3 7">
    <name type="scientific">Haloferax mediterranei (strain ATCC 33500 / DSM 1411 / JCM 8866 / NBRC 14739 / NCIMB 2177 / R-4)</name>
    <name type="common">Halobacterium mediterranei</name>
    <dbReference type="NCBI Taxonomy" id="523841"/>
    <lineage>
        <taxon>Archaea</taxon>
        <taxon>Methanobacteriati</taxon>
        <taxon>Methanobacteriota</taxon>
        <taxon>Stenosarchaea group</taxon>
        <taxon>Halobacteria</taxon>
        <taxon>Halobacteriales</taxon>
        <taxon>Haloferacaceae</taxon>
        <taxon>Haloferax</taxon>
    </lineage>
</organism>
<dbReference type="KEGG" id="hme:HFX_0873"/>
<dbReference type="Pfam" id="PF13458">
    <property type="entry name" value="Peripla_BP_6"/>
    <property type="match status" value="1"/>
</dbReference>
<dbReference type="Proteomes" id="UP000006469">
    <property type="component" value="Chromosome"/>
</dbReference>